<evidence type="ECO:0000256" key="11">
    <source>
        <dbReference type="HAMAP-Rule" id="MF_00228"/>
    </source>
</evidence>
<dbReference type="CDD" id="cd01170">
    <property type="entry name" value="THZ_kinase"/>
    <property type="match status" value="1"/>
</dbReference>
<keyword evidence="5 11" id="KW-0479">Metal-binding</keyword>
<dbReference type="Gene3D" id="3.40.1190.20">
    <property type="match status" value="1"/>
</dbReference>
<dbReference type="GO" id="GO:0009228">
    <property type="term" value="P:thiamine biosynthetic process"/>
    <property type="evidence" value="ECO:0007669"/>
    <property type="project" value="UniProtKB-KW"/>
</dbReference>
<evidence type="ECO:0000256" key="6">
    <source>
        <dbReference type="ARBA" id="ARBA00022741"/>
    </source>
</evidence>
<dbReference type="Pfam" id="PF02110">
    <property type="entry name" value="HK"/>
    <property type="match status" value="1"/>
</dbReference>
<dbReference type="RefSeq" id="WP_158039370.1">
    <property type="nucleotide sequence ID" value="NZ_JACCFV010000001.1"/>
</dbReference>
<proteinExistence type="inferred from homology"/>
<comment type="catalytic activity">
    <reaction evidence="1 11">
        <text>5-(2-hydroxyethyl)-4-methylthiazole + ATP = 4-methyl-5-(2-phosphooxyethyl)-thiazole + ADP + H(+)</text>
        <dbReference type="Rhea" id="RHEA:24212"/>
        <dbReference type="ChEBI" id="CHEBI:15378"/>
        <dbReference type="ChEBI" id="CHEBI:17957"/>
        <dbReference type="ChEBI" id="CHEBI:30616"/>
        <dbReference type="ChEBI" id="CHEBI:58296"/>
        <dbReference type="ChEBI" id="CHEBI:456216"/>
        <dbReference type="EC" id="2.7.1.50"/>
    </reaction>
</comment>
<dbReference type="EC" id="2.7.1.50" evidence="11"/>
<evidence type="ECO:0000256" key="4">
    <source>
        <dbReference type="ARBA" id="ARBA00022679"/>
    </source>
</evidence>
<dbReference type="UniPathway" id="UPA00060">
    <property type="reaction ID" value="UER00139"/>
</dbReference>
<evidence type="ECO:0000256" key="7">
    <source>
        <dbReference type="ARBA" id="ARBA00022777"/>
    </source>
</evidence>
<evidence type="ECO:0000256" key="10">
    <source>
        <dbReference type="ARBA" id="ARBA00022977"/>
    </source>
</evidence>
<dbReference type="InterPro" id="IPR000417">
    <property type="entry name" value="Hyethyz_kinase"/>
</dbReference>
<dbReference type="GO" id="GO:0005524">
    <property type="term" value="F:ATP binding"/>
    <property type="evidence" value="ECO:0007669"/>
    <property type="project" value="UniProtKB-UniRule"/>
</dbReference>
<dbReference type="PRINTS" id="PR01099">
    <property type="entry name" value="HYETHTZKNASE"/>
</dbReference>
<dbReference type="Proteomes" id="UP000467240">
    <property type="component" value="Unassembled WGS sequence"/>
</dbReference>
<comment type="function">
    <text evidence="11">Catalyzes the phosphorylation of the hydroxyl group of 4-methyl-5-beta-hydroxyethylthiazole (THZ).</text>
</comment>
<dbReference type="EMBL" id="WBJZ01000003">
    <property type="protein sequence ID" value="KAB1660270.1"/>
    <property type="molecule type" value="Genomic_DNA"/>
</dbReference>
<comment type="cofactor">
    <cofactor evidence="2 11">
        <name>Mg(2+)</name>
        <dbReference type="ChEBI" id="CHEBI:18420"/>
    </cofactor>
</comment>
<dbReference type="GO" id="GO:0000287">
    <property type="term" value="F:magnesium ion binding"/>
    <property type="evidence" value="ECO:0007669"/>
    <property type="project" value="UniProtKB-UniRule"/>
</dbReference>
<keyword evidence="6 11" id="KW-0547">Nucleotide-binding</keyword>
<dbReference type="SUPFAM" id="SSF53613">
    <property type="entry name" value="Ribokinase-like"/>
    <property type="match status" value="1"/>
</dbReference>
<feature type="binding site" evidence="11">
    <location>
        <position position="127"/>
    </location>
    <ligand>
        <name>ATP</name>
        <dbReference type="ChEBI" id="CHEBI:30616"/>
    </ligand>
</feature>
<keyword evidence="8 11" id="KW-0067">ATP-binding</keyword>
<feature type="binding site" evidence="11">
    <location>
        <position position="173"/>
    </location>
    <ligand>
        <name>ATP</name>
        <dbReference type="ChEBI" id="CHEBI:30616"/>
    </ligand>
</feature>
<protein>
    <recommendedName>
        <fullName evidence="11">Hydroxyethylthiazole kinase</fullName>
        <ecNumber evidence="11">2.7.1.50</ecNumber>
    </recommendedName>
    <alternativeName>
        <fullName evidence="11">4-methyl-5-beta-hydroxyethylthiazole kinase</fullName>
        <shortName evidence="11">TH kinase</shortName>
        <shortName evidence="11">Thz kinase</shortName>
    </alternativeName>
</protein>
<gene>
    <name evidence="11 12" type="primary">thiM</name>
    <name evidence="12" type="ORF">F8O01_02770</name>
</gene>
<keyword evidence="4 11" id="KW-0808">Transferase</keyword>
<evidence type="ECO:0000313" key="13">
    <source>
        <dbReference type="Proteomes" id="UP000467240"/>
    </source>
</evidence>
<dbReference type="HAMAP" id="MF_00228">
    <property type="entry name" value="Thz_kinase"/>
    <property type="match status" value="1"/>
</dbReference>
<keyword evidence="7 11" id="KW-0418">Kinase</keyword>
<keyword evidence="9 11" id="KW-0460">Magnesium</keyword>
<evidence type="ECO:0000256" key="2">
    <source>
        <dbReference type="ARBA" id="ARBA00001946"/>
    </source>
</evidence>
<evidence type="ECO:0000256" key="5">
    <source>
        <dbReference type="ARBA" id="ARBA00022723"/>
    </source>
</evidence>
<name>A0A7J5C068_9MICO</name>
<keyword evidence="10 11" id="KW-0784">Thiamine biosynthesis</keyword>
<organism evidence="12 13">
    <name type="scientific">Pseudoclavibacter chungangensis</name>
    <dbReference type="NCBI Taxonomy" id="587635"/>
    <lineage>
        <taxon>Bacteria</taxon>
        <taxon>Bacillati</taxon>
        <taxon>Actinomycetota</taxon>
        <taxon>Actinomycetes</taxon>
        <taxon>Micrococcales</taxon>
        <taxon>Microbacteriaceae</taxon>
        <taxon>Pseudoclavibacter</taxon>
    </lineage>
</organism>
<dbReference type="InterPro" id="IPR029056">
    <property type="entry name" value="Ribokinase-like"/>
</dbReference>
<dbReference type="NCBIfam" id="NF006830">
    <property type="entry name" value="PRK09355.1"/>
    <property type="match status" value="1"/>
</dbReference>
<reference evidence="12 13" key="1">
    <citation type="submission" date="2019-09" db="EMBL/GenBank/DDBJ databases">
        <title>Phylogeny of genus Pseudoclavibacter and closely related genus.</title>
        <authorList>
            <person name="Li Y."/>
        </authorList>
    </citation>
    <scope>NUCLEOTIDE SEQUENCE [LARGE SCALE GENOMIC DNA]</scope>
    <source>
        <strain evidence="12 13">DSM 23821</strain>
    </source>
</reference>
<evidence type="ECO:0000256" key="1">
    <source>
        <dbReference type="ARBA" id="ARBA00001771"/>
    </source>
</evidence>
<evidence type="ECO:0000256" key="9">
    <source>
        <dbReference type="ARBA" id="ARBA00022842"/>
    </source>
</evidence>
<keyword evidence="13" id="KW-1185">Reference proteome</keyword>
<comment type="caution">
    <text evidence="12">The sequence shown here is derived from an EMBL/GenBank/DDBJ whole genome shotgun (WGS) entry which is preliminary data.</text>
</comment>
<evidence type="ECO:0000313" key="12">
    <source>
        <dbReference type="EMBL" id="KAB1660270.1"/>
    </source>
</evidence>
<dbReference type="AlphaFoldDB" id="A0A7J5C068"/>
<accession>A0A7J5C068</accession>
<dbReference type="GO" id="GO:0009229">
    <property type="term" value="P:thiamine diphosphate biosynthetic process"/>
    <property type="evidence" value="ECO:0007669"/>
    <property type="project" value="UniProtKB-UniRule"/>
</dbReference>
<evidence type="ECO:0000256" key="8">
    <source>
        <dbReference type="ARBA" id="ARBA00022840"/>
    </source>
</evidence>
<dbReference type="PIRSF" id="PIRSF000513">
    <property type="entry name" value="Thz_kinase"/>
    <property type="match status" value="1"/>
</dbReference>
<dbReference type="OrthoDB" id="8909021at2"/>
<comment type="similarity">
    <text evidence="11">Belongs to the Thz kinase family.</text>
</comment>
<feature type="binding site" evidence="11">
    <location>
        <position position="51"/>
    </location>
    <ligand>
        <name>substrate</name>
    </ligand>
</feature>
<feature type="binding site" evidence="11">
    <location>
        <position position="200"/>
    </location>
    <ligand>
        <name>substrate</name>
    </ligand>
</feature>
<sequence>MTRTPSAVLTSAAELLGEVRRTTPLVQCVTNVVTVNFVANTLLAIGASPAMADVPGEAELFARDIASASLVNLGTPSGEQRLGMLETAAGATAGGTPWVFDPVAVGALPVRTALAAELLAARPTIIRGNASEISALAGATATGRGVDSQQDVDDALDAARTLANATGGAVAVSGPVDLVTDGESVVRIANGDPLLTRVTGGGCALGGVVAAFAAVAERPIDAAVAACTAYAVAAEFAAAVANGPGSFAVAFLDALDALTADDIVRAGRVS</sequence>
<evidence type="ECO:0000256" key="3">
    <source>
        <dbReference type="ARBA" id="ARBA00004868"/>
    </source>
</evidence>
<comment type="pathway">
    <text evidence="3 11">Cofactor biosynthesis; thiamine diphosphate biosynthesis; 4-methyl-5-(2-phosphoethyl)-thiazole from 5-(2-hydroxyethyl)-4-methylthiazole: step 1/1.</text>
</comment>
<dbReference type="GO" id="GO:0004417">
    <property type="term" value="F:hydroxyethylthiazole kinase activity"/>
    <property type="evidence" value="ECO:0007669"/>
    <property type="project" value="UniProtKB-UniRule"/>
</dbReference>